<keyword evidence="1" id="KW-0472">Membrane</keyword>
<dbReference type="Pfam" id="PF13372">
    <property type="entry name" value="Alginate_exp"/>
    <property type="match status" value="1"/>
</dbReference>
<protein>
    <submittedName>
        <fullName evidence="4">Alginate export</fullName>
    </submittedName>
</protein>
<evidence type="ECO:0000313" key="4">
    <source>
        <dbReference type="EMBL" id="SEF49089.1"/>
    </source>
</evidence>
<dbReference type="Gene3D" id="2.40.160.100">
    <property type="match status" value="1"/>
</dbReference>
<reference evidence="3" key="1">
    <citation type="submission" date="2005-08" db="EMBL/GenBank/DDBJ databases">
        <title>Complete sequence of Chromosome 1 of Nitrosospira multiformis ATCC 25196.</title>
        <authorList>
            <consortium name="US DOE Joint Genome Institute"/>
            <person name="Copeland A."/>
            <person name="Lucas S."/>
            <person name="Lapidus A."/>
            <person name="Barry K."/>
            <person name="Detter J.C."/>
            <person name="Glavina T."/>
            <person name="Hammon N."/>
            <person name="Israni S."/>
            <person name="Pitluck S."/>
            <person name="Chain P."/>
            <person name="Malfatti S."/>
            <person name="Shin M."/>
            <person name="Vergez L."/>
            <person name="Schmutz J."/>
            <person name="Larimer F."/>
            <person name="Land M."/>
            <person name="Hauser L."/>
            <person name="Kyrpides N."/>
            <person name="Lykidis A."/>
            <person name="Richardson P."/>
        </authorList>
    </citation>
    <scope>NUCLEOTIDE SEQUENCE</scope>
    <source>
        <strain evidence="3">ATCC 25196</strain>
    </source>
</reference>
<reference evidence="3 5" key="3">
    <citation type="journal article" date="2008" name="Appl. Environ. Microbiol.">
        <title>Complete genome sequence of Nitrosospira multiformis, an ammonia-oxidizing bacterium from the soil environment.</title>
        <authorList>
            <person name="Norton J.M."/>
            <person name="Klotz M.G."/>
            <person name="Stein L.Y."/>
            <person name="Arp D.J."/>
            <person name="Bottomley P.J."/>
            <person name="Chain P.S."/>
            <person name="Hauser L.J."/>
            <person name="Land M.L."/>
            <person name="Larimer F.W."/>
            <person name="Shin M.W."/>
            <person name="Starkenburg S.R."/>
        </authorList>
    </citation>
    <scope>NUCLEOTIDE SEQUENCE [LARGE SCALE GENOMIC DNA]</scope>
    <source>
        <strain evidence="3">ATCC 25196</strain>
        <strain evidence="5">ATCC 25196 / NCIMB 11849 / C 71</strain>
    </source>
</reference>
<accession>Q2YAF3</accession>
<feature type="domain" description="Alginate export" evidence="2">
    <location>
        <begin position="180"/>
        <end position="536"/>
    </location>
</feature>
<feature type="transmembrane region" description="Helical" evidence="1">
    <location>
        <begin position="65"/>
        <end position="85"/>
    </location>
</feature>
<dbReference type="eggNOG" id="ENOG502ZBS4">
    <property type="taxonomic scope" value="Bacteria"/>
</dbReference>
<dbReference type="EMBL" id="CP000103">
    <property type="protein sequence ID" value="ABB74268.1"/>
    <property type="molecule type" value="Genomic_DNA"/>
</dbReference>
<dbReference type="KEGG" id="nmu:Nmul_A0965"/>
<evidence type="ECO:0000313" key="6">
    <source>
        <dbReference type="Proteomes" id="UP000236751"/>
    </source>
</evidence>
<evidence type="ECO:0000313" key="5">
    <source>
        <dbReference type="Proteomes" id="UP000002718"/>
    </source>
</evidence>
<organism evidence="3 5">
    <name type="scientific">Nitrosospira multiformis (strain ATCC 25196 / NCIMB 11849 / C 71)</name>
    <dbReference type="NCBI Taxonomy" id="323848"/>
    <lineage>
        <taxon>Bacteria</taxon>
        <taxon>Pseudomonadati</taxon>
        <taxon>Pseudomonadota</taxon>
        <taxon>Betaproteobacteria</taxon>
        <taxon>Nitrosomonadales</taxon>
        <taxon>Nitrosomonadaceae</taxon>
        <taxon>Nitrosospira</taxon>
    </lineage>
</organism>
<dbReference type="AlphaFoldDB" id="Q2YAF3"/>
<dbReference type="HOGENOM" id="CLU_568347_0_0_4"/>
<dbReference type="InterPro" id="IPR025388">
    <property type="entry name" value="Alginate_export_dom"/>
</dbReference>
<evidence type="ECO:0000313" key="3">
    <source>
        <dbReference type="EMBL" id="ABB74268.1"/>
    </source>
</evidence>
<reference evidence="4 6" key="4">
    <citation type="submission" date="2016-10" db="EMBL/GenBank/DDBJ databases">
        <authorList>
            <person name="de Groot N.N."/>
        </authorList>
    </citation>
    <scope>NUCLEOTIDE SEQUENCE [LARGE SCALE GENOMIC DNA]</scope>
    <source>
        <strain evidence="4 6">Nl13</strain>
    </source>
</reference>
<evidence type="ECO:0000256" key="1">
    <source>
        <dbReference type="SAM" id="Phobius"/>
    </source>
</evidence>
<name>Q2YAF3_NITMU</name>
<reference evidence="5" key="2">
    <citation type="submission" date="2005-08" db="EMBL/GenBank/DDBJ databases">
        <title>Complete sequence of chromosome 1 of Nitrosospira multiformis ATCC 25196.</title>
        <authorList>
            <person name="Copeland A."/>
            <person name="Lucas S."/>
            <person name="Lapidus A."/>
            <person name="Barry K."/>
            <person name="Detter J.C."/>
            <person name="Glavina T."/>
            <person name="Hammon N."/>
            <person name="Israni S."/>
            <person name="Pitluck S."/>
            <person name="Chain P."/>
            <person name="Malfatti S."/>
            <person name="Shin M."/>
            <person name="Vergez L."/>
            <person name="Schmutz J."/>
            <person name="Larimer F."/>
            <person name="Land M."/>
            <person name="Hauser L."/>
            <person name="Kyrpides N."/>
            <person name="Lykidis A."/>
            <person name="Richardson P."/>
        </authorList>
    </citation>
    <scope>NUCLEOTIDE SEQUENCE [LARGE SCALE GENOMIC DNA]</scope>
    <source>
        <strain evidence="5">ATCC 25196 / NCIMB 11849 / C 71</strain>
    </source>
</reference>
<dbReference type="Proteomes" id="UP000002718">
    <property type="component" value="Chromosome"/>
</dbReference>
<dbReference type="STRING" id="323848.Nmul_A0965"/>
<sequence>MSVRFCCNPLGRSFAGDLRCQTPSEGDQPFASSPFAHLIPQSHRRACEGFVQRFPKNNRRRRSRWEILCILICLMFQATGTWAAADGIKPIGQINEYLRLMGELYGSHETWNFFRPDPATNNNNDYGLWAARARLGALLTTPYIDGYAQAQYIGLYSLPDDAVASPGGPLGLGGAYFLANQSTNASNVFLKQVYLDFKFSSLGLPGALLKIGRFEFMDGMEYTTGIGKFDGLKRARIAQRLLASNVVHVGRSFDGFTAVYDRPGFNVTAAGIRPTQGGFTVQGQKEIGDINLFYAALTSKKDVLLPGTEGRLFYLNYEDKRNTQAVDNRPAAERPRLDNQNLNLHTIGAHLLTLHPLGSGSIDALLWGAYQFGDWTNQGHQAWAIAAEAGYQWTALPFQPWLRALYFRSSGDDKANDGTHKTYFTALPSGRAYAKLPFYNLINMQDAFLQMIVSPTPKTRVTIDLHHLSLSNSSDLFYSGLGPTSRSGAFGYSGRPSGGKSDVGQLVDISFTHTLNKHLSWRFYYGHAFGGSVVRNFYQGKKDADMVYIDFSLVF</sequence>
<keyword evidence="1" id="KW-0812">Transmembrane</keyword>
<evidence type="ECO:0000259" key="2">
    <source>
        <dbReference type="Pfam" id="PF13372"/>
    </source>
</evidence>
<keyword evidence="1" id="KW-1133">Transmembrane helix</keyword>
<dbReference type="Proteomes" id="UP000236751">
    <property type="component" value="Unassembled WGS sequence"/>
</dbReference>
<dbReference type="InterPro" id="IPR053728">
    <property type="entry name" value="Alginate_Permeability_Chnl"/>
</dbReference>
<proteinExistence type="predicted"/>
<keyword evidence="5" id="KW-1185">Reference proteome</keyword>
<gene>
    <name evidence="3" type="ordered locus">Nmul_A0965</name>
    <name evidence="4" type="ORF">SAMN05216403_102138</name>
</gene>
<dbReference type="EMBL" id="FNVK01000002">
    <property type="protein sequence ID" value="SEF49089.1"/>
    <property type="molecule type" value="Genomic_DNA"/>
</dbReference>